<reference evidence="3" key="1">
    <citation type="submission" date="2014-01" db="EMBL/GenBank/DDBJ databases">
        <title>The Genome Sequence of Anopheles melas CM1001059_A (V2).</title>
        <authorList>
            <consortium name="The Broad Institute Genomics Platform"/>
            <person name="Neafsey D.E."/>
            <person name="Besansky N."/>
            <person name="Howell P."/>
            <person name="Walton C."/>
            <person name="Young S.K."/>
            <person name="Zeng Q."/>
            <person name="Gargeya S."/>
            <person name="Fitzgerald M."/>
            <person name="Haas B."/>
            <person name="Abouelleil A."/>
            <person name="Allen A.W."/>
            <person name="Alvarado L."/>
            <person name="Arachchi H.M."/>
            <person name="Berlin A.M."/>
            <person name="Chapman S.B."/>
            <person name="Gainer-Dewar J."/>
            <person name="Goldberg J."/>
            <person name="Griggs A."/>
            <person name="Gujja S."/>
            <person name="Hansen M."/>
            <person name="Howarth C."/>
            <person name="Imamovic A."/>
            <person name="Ireland A."/>
            <person name="Larimer J."/>
            <person name="McCowan C."/>
            <person name="Murphy C."/>
            <person name="Pearson M."/>
            <person name="Poon T.W."/>
            <person name="Priest M."/>
            <person name="Roberts A."/>
            <person name="Saif S."/>
            <person name="Shea T."/>
            <person name="Sisk P."/>
            <person name="Sykes S."/>
            <person name="Wortman J."/>
            <person name="Nusbaum C."/>
            <person name="Birren B."/>
        </authorList>
    </citation>
    <scope>NUCLEOTIDE SEQUENCE [LARGE SCALE GENOMIC DNA]</scope>
    <source>
        <strain evidence="3">CM1001059</strain>
    </source>
</reference>
<organism evidence="2 3">
    <name type="scientific">Anopheles melas</name>
    <dbReference type="NCBI Taxonomy" id="34690"/>
    <lineage>
        <taxon>Eukaryota</taxon>
        <taxon>Metazoa</taxon>
        <taxon>Ecdysozoa</taxon>
        <taxon>Arthropoda</taxon>
        <taxon>Hexapoda</taxon>
        <taxon>Insecta</taxon>
        <taxon>Pterygota</taxon>
        <taxon>Neoptera</taxon>
        <taxon>Endopterygota</taxon>
        <taxon>Diptera</taxon>
        <taxon>Nematocera</taxon>
        <taxon>Culicoidea</taxon>
        <taxon>Culicidae</taxon>
        <taxon>Anophelinae</taxon>
        <taxon>Anopheles</taxon>
    </lineage>
</organism>
<reference evidence="2" key="2">
    <citation type="submission" date="2020-05" db="UniProtKB">
        <authorList>
            <consortium name="EnsemblMetazoa"/>
        </authorList>
    </citation>
    <scope>IDENTIFICATION</scope>
    <source>
        <strain evidence="2">CM1001059</strain>
    </source>
</reference>
<name>A0A182U2T8_9DIPT</name>
<evidence type="ECO:0000313" key="2">
    <source>
        <dbReference type="EnsemblMetazoa" id="AMEC012875-PA"/>
    </source>
</evidence>
<dbReference type="VEuPathDB" id="VectorBase:AMEC012875"/>
<feature type="region of interest" description="Disordered" evidence="1">
    <location>
        <begin position="89"/>
        <end position="108"/>
    </location>
</feature>
<proteinExistence type="predicted"/>
<evidence type="ECO:0000256" key="1">
    <source>
        <dbReference type="SAM" id="MobiDB-lite"/>
    </source>
</evidence>
<evidence type="ECO:0000313" key="3">
    <source>
        <dbReference type="Proteomes" id="UP000075902"/>
    </source>
</evidence>
<protein>
    <submittedName>
        <fullName evidence="2">Uncharacterized protein</fullName>
    </submittedName>
</protein>
<accession>A0A182U2T8</accession>
<sequence length="108" mass="12317">MAVCEAFCFPLRRAVPCRMVLVRCCCVLRMHTVVPVPVVVTYVVVVVSMQQDRNRSTHRNCWTIERWQMSRCDGSHWIIASGESTRVVGGLRSTEEQERSPHTAPTKT</sequence>
<dbReference type="Proteomes" id="UP000075902">
    <property type="component" value="Unassembled WGS sequence"/>
</dbReference>
<dbReference type="EnsemblMetazoa" id="AMEC012875-RA">
    <property type="protein sequence ID" value="AMEC012875-PA"/>
    <property type="gene ID" value="AMEC012875"/>
</dbReference>
<dbReference type="AlphaFoldDB" id="A0A182U2T8"/>
<keyword evidence="3" id="KW-1185">Reference proteome</keyword>